<gene>
    <name evidence="2" type="ORF">RND71_036833</name>
</gene>
<name>A0AAE1R175_9SOLA</name>
<sequence length="88" mass="10040">MVPVTPYEDDLTDETMVNVSNVKGTSGSSKKQRVAETSDLWRGQSMQVQREERLQDVEIEDEVRCTTANTENNDDVDDDELHFDSDED</sequence>
<evidence type="ECO:0000313" key="3">
    <source>
        <dbReference type="Proteomes" id="UP001291623"/>
    </source>
</evidence>
<evidence type="ECO:0000313" key="2">
    <source>
        <dbReference type="EMBL" id="KAK4343739.1"/>
    </source>
</evidence>
<feature type="compositionally biased region" description="Polar residues" evidence="1">
    <location>
        <begin position="19"/>
        <end position="29"/>
    </location>
</feature>
<dbReference type="EMBL" id="JAVYJV010000020">
    <property type="protein sequence ID" value="KAK4343739.1"/>
    <property type="molecule type" value="Genomic_DNA"/>
</dbReference>
<evidence type="ECO:0000256" key="1">
    <source>
        <dbReference type="SAM" id="MobiDB-lite"/>
    </source>
</evidence>
<accession>A0AAE1R175</accession>
<reference evidence="2" key="1">
    <citation type="submission" date="2023-12" db="EMBL/GenBank/DDBJ databases">
        <title>Genome assembly of Anisodus tanguticus.</title>
        <authorList>
            <person name="Wang Y.-J."/>
        </authorList>
    </citation>
    <scope>NUCLEOTIDE SEQUENCE</scope>
    <source>
        <strain evidence="2">KB-2021</strain>
        <tissue evidence="2">Leaf</tissue>
    </source>
</reference>
<dbReference type="Proteomes" id="UP001291623">
    <property type="component" value="Unassembled WGS sequence"/>
</dbReference>
<keyword evidence="3" id="KW-1185">Reference proteome</keyword>
<feature type="region of interest" description="Disordered" evidence="1">
    <location>
        <begin position="19"/>
        <end position="88"/>
    </location>
</feature>
<comment type="caution">
    <text evidence="2">The sequence shown here is derived from an EMBL/GenBank/DDBJ whole genome shotgun (WGS) entry which is preliminary data.</text>
</comment>
<feature type="compositionally biased region" description="Acidic residues" evidence="1">
    <location>
        <begin position="72"/>
        <end position="88"/>
    </location>
</feature>
<organism evidence="2 3">
    <name type="scientific">Anisodus tanguticus</name>
    <dbReference type="NCBI Taxonomy" id="243964"/>
    <lineage>
        <taxon>Eukaryota</taxon>
        <taxon>Viridiplantae</taxon>
        <taxon>Streptophyta</taxon>
        <taxon>Embryophyta</taxon>
        <taxon>Tracheophyta</taxon>
        <taxon>Spermatophyta</taxon>
        <taxon>Magnoliopsida</taxon>
        <taxon>eudicotyledons</taxon>
        <taxon>Gunneridae</taxon>
        <taxon>Pentapetalae</taxon>
        <taxon>asterids</taxon>
        <taxon>lamiids</taxon>
        <taxon>Solanales</taxon>
        <taxon>Solanaceae</taxon>
        <taxon>Solanoideae</taxon>
        <taxon>Hyoscyameae</taxon>
        <taxon>Anisodus</taxon>
    </lineage>
</organism>
<dbReference type="AlphaFoldDB" id="A0AAE1R175"/>
<protein>
    <submittedName>
        <fullName evidence="2">Uncharacterized protein</fullName>
    </submittedName>
</protein>
<proteinExistence type="predicted"/>